<accession>A0A6J5LMR4</accession>
<sequence>MTTQRQTRDSFIFYRSFYETISDLDDKQQLQIYKAIAELSLNDNLIALEGISKTIFRLIEPQLKANKRRYLNGLKGGEHGLKGGRPKSENNPKITPNLTPKKPQDNPKITPNLTPNKNVNVNKNVNEECKSELINHNQNINVDFQEFWDHYTPIECNGRMVSKDSKKLAEEKYQKLRSKYSHNLIMSKLEKYLTNCKKSSILTKAVHRWLTTTDFNDNEECTSIVANTIMTKQDLQKNQDAEIYKRFIERTNDPNYINYFK</sequence>
<feature type="compositionally biased region" description="Basic and acidic residues" evidence="1">
    <location>
        <begin position="76"/>
        <end position="90"/>
    </location>
</feature>
<name>A0A6J5LMR4_9CAUD</name>
<evidence type="ECO:0000259" key="2">
    <source>
        <dbReference type="Pfam" id="PF19808"/>
    </source>
</evidence>
<gene>
    <name evidence="3" type="ORF">UFOVP286_5</name>
</gene>
<evidence type="ECO:0000256" key="1">
    <source>
        <dbReference type="SAM" id="MobiDB-lite"/>
    </source>
</evidence>
<feature type="region of interest" description="Disordered" evidence="1">
    <location>
        <begin position="74"/>
        <end position="120"/>
    </location>
</feature>
<dbReference type="EMBL" id="LR796304">
    <property type="protein sequence ID" value="CAB4135685.1"/>
    <property type="molecule type" value="Genomic_DNA"/>
</dbReference>
<organism evidence="3">
    <name type="scientific">uncultured Caudovirales phage</name>
    <dbReference type="NCBI Taxonomy" id="2100421"/>
    <lineage>
        <taxon>Viruses</taxon>
        <taxon>Duplodnaviria</taxon>
        <taxon>Heunggongvirae</taxon>
        <taxon>Uroviricota</taxon>
        <taxon>Caudoviricetes</taxon>
        <taxon>Peduoviridae</taxon>
        <taxon>Maltschvirus</taxon>
        <taxon>Maltschvirus maltsch</taxon>
    </lineage>
</organism>
<reference evidence="3" key="1">
    <citation type="submission" date="2020-04" db="EMBL/GenBank/DDBJ databases">
        <authorList>
            <person name="Chiriac C."/>
            <person name="Salcher M."/>
            <person name="Ghai R."/>
            <person name="Kavagutti S V."/>
        </authorList>
    </citation>
    <scope>NUCLEOTIDE SEQUENCE</scope>
</reference>
<protein>
    <recommendedName>
        <fullName evidence="2">DUF6291 domain-containing protein</fullName>
    </recommendedName>
</protein>
<proteinExistence type="predicted"/>
<dbReference type="InterPro" id="IPR046258">
    <property type="entry name" value="DUF6291"/>
</dbReference>
<dbReference type="Pfam" id="PF19808">
    <property type="entry name" value="DUF6291"/>
    <property type="match status" value="1"/>
</dbReference>
<feature type="domain" description="DUF6291" evidence="2">
    <location>
        <begin position="10"/>
        <end position="87"/>
    </location>
</feature>
<evidence type="ECO:0000313" key="3">
    <source>
        <dbReference type="EMBL" id="CAB4135685.1"/>
    </source>
</evidence>